<dbReference type="Proteomes" id="UP000799437">
    <property type="component" value="Unassembled WGS sequence"/>
</dbReference>
<dbReference type="InterPro" id="IPR036928">
    <property type="entry name" value="AS_sf"/>
</dbReference>
<keyword evidence="2" id="KW-0378">Hydrolase</keyword>
<comment type="similarity">
    <text evidence="1">Belongs to the amidase family.</text>
</comment>
<dbReference type="Pfam" id="PF01425">
    <property type="entry name" value="Amidase"/>
    <property type="match status" value="1"/>
</dbReference>
<dbReference type="OrthoDB" id="3926807at2759"/>
<dbReference type="GO" id="GO:0016787">
    <property type="term" value="F:hydrolase activity"/>
    <property type="evidence" value="ECO:0007669"/>
    <property type="project" value="UniProtKB-KW"/>
</dbReference>
<dbReference type="GeneID" id="54481212"/>
<dbReference type="RefSeq" id="XP_033603483.1">
    <property type="nucleotide sequence ID" value="XM_033740158.1"/>
</dbReference>
<proteinExistence type="inferred from homology"/>
<keyword evidence="5" id="KW-1185">Reference proteome</keyword>
<organism evidence="4 5">
    <name type="scientific">Pseudovirgaria hyperparasitica</name>
    <dbReference type="NCBI Taxonomy" id="470096"/>
    <lineage>
        <taxon>Eukaryota</taxon>
        <taxon>Fungi</taxon>
        <taxon>Dikarya</taxon>
        <taxon>Ascomycota</taxon>
        <taxon>Pezizomycotina</taxon>
        <taxon>Dothideomycetes</taxon>
        <taxon>Dothideomycetes incertae sedis</taxon>
        <taxon>Acrospermales</taxon>
        <taxon>Acrospermaceae</taxon>
        <taxon>Pseudovirgaria</taxon>
    </lineage>
</organism>
<dbReference type="AlphaFoldDB" id="A0A6A6WDY4"/>
<evidence type="ECO:0000256" key="1">
    <source>
        <dbReference type="ARBA" id="ARBA00009199"/>
    </source>
</evidence>
<dbReference type="Gene3D" id="3.90.1300.10">
    <property type="entry name" value="Amidase signature (AS) domain"/>
    <property type="match status" value="1"/>
</dbReference>
<sequence length="573" mass="63271">MAMQGEPPKPDWQRIAQAKRQSVVDKIPASWRLSEADRPSPSTLPNVIEHITQFLTPHELQITNATPRKILENVHSLNWSSVEVTAAFCHRAALAHQLTKCLVEIRFDEARQQAEDLDAYIRESGRPAGPLHGLPVSLKDRFHIRGLESCCGYVSWLGDHKTENDEGVLVHRLRHAGAILYAKTNIPMSMLIGETTNNIIGSTINPFNRNLSAGGACGGEGALIAMGGSPIGWGTDIAGSIRIPSSFNNLFGLRPSYGRMSASGLATTLPGLPTGGTVIGPMCGDLPSLTMMTKWFINAKTWQDDYEVIDMPWNEERWTNTRSRICQEGQSNGSLVFAVMMGDEAVWPHPSVRRALVTLIGALKQRGYEVITWNPPPHSEAADIFFRILGSTAGHAIREAVNASGETPIPQIEDLFNTASDPSPTSDFWELCEQRERFRTAYHRYWKSTQNLTASRRPVDGVILPTAAHAAAPEQSFTYFAYSAVPSMLDFTTGTVPVTFADPELDRMFMDDPPRPFRSPKDEINYELYQNNTSAGSPVGIQVMGQRLQEEKVLAMMEAVKAALDEYDPLAPQ</sequence>
<feature type="domain" description="Amidase" evidence="3">
    <location>
        <begin position="83"/>
        <end position="554"/>
    </location>
</feature>
<evidence type="ECO:0000259" key="3">
    <source>
        <dbReference type="Pfam" id="PF01425"/>
    </source>
</evidence>
<dbReference type="InterPro" id="IPR023631">
    <property type="entry name" value="Amidase_dom"/>
</dbReference>
<dbReference type="PANTHER" id="PTHR46072">
    <property type="entry name" value="AMIDASE-RELATED-RELATED"/>
    <property type="match status" value="1"/>
</dbReference>
<name>A0A6A6WDY4_9PEZI</name>
<evidence type="ECO:0000313" key="4">
    <source>
        <dbReference type="EMBL" id="KAF2761032.1"/>
    </source>
</evidence>
<protein>
    <submittedName>
        <fullName evidence="4">Amidase</fullName>
    </submittedName>
</protein>
<reference evidence="4" key="1">
    <citation type="journal article" date="2020" name="Stud. Mycol.">
        <title>101 Dothideomycetes genomes: a test case for predicting lifestyles and emergence of pathogens.</title>
        <authorList>
            <person name="Haridas S."/>
            <person name="Albert R."/>
            <person name="Binder M."/>
            <person name="Bloem J."/>
            <person name="Labutti K."/>
            <person name="Salamov A."/>
            <person name="Andreopoulos B."/>
            <person name="Baker S."/>
            <person name="Barry K."/>
            <person name="Bills G."/>
            <person name="Bluhm B."/>
            <person name="Cannon C."/>
            <person name="Castanera R."/>
            <person name="Culley D."/>
            <person name="Daum C."/>
            <person name="Ezra D."/>
            <person name="Gonzalez J."/>
            <person name="Henrissat B."/>
            <person name="Kuo A."/>
            <person name="Liang C."/>
            <person name="Lipzen A."/>
            <person name="Lutzoni F."/>
            <person name="Magnuson J."/>
            <person name="Mondo S."/>
            <person name="Nolan M."/>
            <person name="Ohm R."/>
            <person name="Pangilinan J."/>
            <person name="Park H.-J."/>
            <person name="Ramirez L."/>
            <person name="Alfaro M."/>
            <person name="Sun H."/>
            <person name="Tritt A."/>
            <person name="Yoshinaga Y."/>
            <person name="Zwiers L.-H."/>
            <person name="Turgeon B."/>
            <person name="Goodwin S."/>
            <person name="Spatafora J."/>
            <person name="Crous P."/>
            <person name="Grigoriev I."/>
        </authorList>
    </citation>
    <scope>NUCLEOTIDE SEQUENCE</scope>
    <source>
        <strain evidence="4">CBS 121739</strain>
    </source>
</reference>
<accession>A0A6A6WDY4</accession>
<dbReference type="EMBL" id="ML996567">
    <property type="protein sequence ID" value="KAF2761032.1"/>
    <property type="molecule type" value="Genomic_DNA"/>
</dbReference>
<dbReference type="PANTHER" id="PTHR46072:SF2">
    <property type="entry name" value="AMIDASE (EUROFUNG)"/>
    <property type="match status" value="1"/>
</dbReference>
<dbReference type="PIRSF" id="PIRSF001221">
    <property type="entry name" value="Amidase_fungi"/>
    <property type="match status" value="1"/>
</dbReference>
<evidence type="ECO:0000256" key="2">
    <source>
        <dbReference type="ARBA" id="ARBA00022801"/>
    </source>
</evidence>
<dbReference type="SUPFAM" id="SSF75304">
    <property type="entry name" value="Amidase signature (AS) enzymes"/>
    <property type="match status" value="1"/>
</dbReference>
<evidence type="ECO:0000313" key="5">
    <source>
        <dbReference type="Proteomes" id="UP000799437"/>
    </source>
</evidence>
<gene>
    <name evidence="4" type="ORF">EJ05DRAFT_250713</name>
</gene>